<evidence type="ECO:0000259" key="1">
    <source>
        <dbReference type="SMART" id="SM00331"/>
    </source>
</evidence>
<dbReference type="InterPro" id="IPR039248">
    <property type="entry name" value="Ptase_RsbX"/>
</dbReference>
<dbReference type="SMART" id="SM00331">
    <property type="entry name" value="PP2C_SIG"/>
    <property type="match status" value="1"/>
</dbReference>
<dbReference type="OrthoDB" id="9763774at2"/>
<dbReference type="AlphaFoldDB" id="A0A0S7BV55"/>
<organism evidence="2">
    <name type="scientific">Flexilinea flocculi</name>
    <dbReference type="NCBI Taxonomy" id="1678840"/>
    <lineage>
        <taxon>Bacteria</taxon>
        <taxon>Bacillati</taxon>
        <taxon>Chloroflexota</taxon>
        <taxon>Anaerolineae</taxon>
        <taxon>Anaerolineales</taxon>
        <taxon>Anaerolineaceae</taxon>
        <taxon>Flexilinea</taxon>
    </lineage>
</organism>
<evidence type="ECO:0000313" key="3">
    <source>
        <dbReference type="Proteomes" id="UP000053370"/>
    </source>
</evidence>
<dbReference type="SUPFAM" id="SSF81606">
    <property type="entry name" value="PP2C-like"/>
    <property type="match status" value="1"/>
</dbReference>
<gene>
    <name evidence="2" type="ORF">ATC1_13667</name>
</gene>
<dbReference type="EMBL" id="DF968181">
    <property type="protein sequence ID" value="GAP40688.1"/>
    <property type="molecule type" value="Genomic_DNA"/>
</dbReference>
<proteinExistence type="predicted"/>
<dbReference type="PANTHER" id="PTHR35801">
    <property type="entry name" value="PHOSPHOSERINE PHOSPHATASE RSBX"/>
    <property type="match status" value="1"/>
</dbReference>
<dbReference type="Pfam" id="PF07228">
    <property type="entry name" value="SpoIIE"/>
    <property type="match status" value="1"/>
</dbReference>
<dbReference type="Proteomes" id="UP000053370">
    <property type="component" value="Unassembled WGS sequence"/>
</dbReference>
<dbReference type="RefSeq" id="WP_062280375.1">
    <property type="nucleotide sequence ID" value="NZ_DF968181.1"/>
</dbReference>
<feature type="domain" description="PPM-type phosphatase" evidence="1">
    <location>
        <begin position="17"/>
        <end position="218"/>
    </location>
</feature>
<reference evidence="2" key="1">
    <citation type="journal article" date="2015" name="Genome Announc.">
        <title>Draft Genome Sequence of Anaerolineae Strain TC1, a Novel Isolate from a Methanogenic Wastewater Treatment System.</title>
        <authorList>
            <person name="Matsuura N."/>
            <person name="Tourlousse D.M."/>
            <person name="Sun L."/>
            <person name="Toyonaga M."/>
            <person name="Kuroda K."/>
            <person name="Ohashi A."/>
            <person name="Cruz R."/>
            <person name="Yamaguchi T."/>
            <person name="Sekiguchi Y."/>
        </authorList>
    </citation>
    <scope>NUCLEOTIDE SEQUENCE [LARGE SCALE GENOMIC DNA]</scope>
    <source>
        <strain evidence="2">TC1</strain>
    </source>
</reference>
<dbReference type="InterPro" id="IPR001932">
    <property type="entry name" value="PPM-type_phosphatase-like_dom"/>
</dbReference>
<keyword evidence="3" id="KW-1185">Reference proteome</keyword>
<sequence length="240" mass="26251">MDLRIGIAKTHKYTADESGETIEVIERPLCGGYSVVLCDGMNSGCQAKAISSFVVTRIASLISEGVRDSTAIRATSDQLFTTYSGKTEAYLNTVSIDLNTGTFVVSRNSPCPVYYYQRGIIDSWNNACQPIGGSKHIQPSITEMPIEAGVLIILFSDGVFTAGQSYGQEIDIPTLIHSMMDDSNSATAQQIADFILNQAIRLDQEKPCQDMCVMVMQVTPSDSGVIRKVSYELPIQNNYY</sequence>
<dbReference type="InterPro" id="IPR036457">
    <property type="entry name" value="PPM-type-like_dom_sf"/>
</dbReference>
<name>A0A0S7BV55_9CHLR</name>
<dbReference type="Gene3D" id="3.60.40.10">
    <property type="entry name" value="PPM-type phosphatase domain"/>
    <property type="match status" value="1"/>
</dbReference>
<accession>A0A0S7BV55</accession>
<dbReference type="PANTHER" id="PTHR35801:SF1">
    <property type="entry name" value="PHOSPHOSERINE PHOSPHATASE RSBX"/>
    <property type="match status" value="1"/>
</dbReference>
<protein>
    <submittedName>
        <fullName evidence="2">Stage II sporulation protein E</fullName>
    </submittedName>
</protein>
<dbReference type="STRING" id="1678840.ATC1_13667"/>
<evidence type="ECO:0000313" key="2">
    <source>
        <dbReference type="EMBL" id="GAP40688.1"/>
    </source>
</evidence>